<evidence type="ECO:0000313" key="1">
    <source>
        <dbReference type="EMBL" id="CAL8120179.1"/>
    </source>
</evidence>
<gene>
    <name evidence="1" type="ORF">ODALV1_LOCUS18887</name>
</gene>
<name>A0ABP1RC13_9HEXA</name>
<protein>
    <submittedName>
        <fullName evidence="1">Uncharacterized protein</fullName>
    </submittedName>
</protein>
<sequence>MYSVSSILSWLCEDDVVTLPATIYMNDSTHYKMLCSRHPCQSVGYTIHHIHEIVNTRNRKHLCFYSYNFSCTCSQHTNVPKPMSFTLYTSLICVFFWLSRTSRRTNSQVPENKETISYIISNEKWYLKIIKNDEKLKKSLKLEEAISKINGNREKNVYLKPTRILYEYEVWGWSQLAIYLL</sequence>
<organism evidence="1 2">
    <name type="scientific">Orchesella dallaii</name>
    <dbReference type="NCBI Taxonomy" id="48710"/>
    <lineage>
        <taxon>Eukaryota</taxon>
        <taxon>Metazoa</taxon>
        <taxon>Ecdysozoa</taxon>
        <taxon>Arthropoda</taxon>
        <taxon>Hexapoda</taxon>
        <taxon>Collembola</taxon>
        <taxon>Entomobryomorpha</taxon>
        <taxon>Entomobryoidea</taxon>
        <taxon>Orchesellidae</taxon>
        <taxon>Orchesellinae</taxon>
        <taxon>Orchesella</taxon>
    </lineage>
</organism>
<accession>A0ABP1RC13</accession>
<keyword evidence="2" id="KW-1185">Reference proteome</keyword>
<dbReference type="EMBL" id="CAXLJM020000062">
    <property type="protein sequence ID" value="CAL8120179.1"/>
    <property type="molecule type" value="Genomic_DNA"/>
</dbReference>
<dbReference type="Proteomes" id="UP001642540">
    <property type="component" value="Unassembled WGS sequence"/>
</dbReference>
<proteinExistence type="predicted"/>
<evidence type="ECO:0000313" key="2">
    <source>
        <dbReference type="Proteomes" id="UP001642540"/>
    </source>
</evidence>
<reference evidence="1 2" key="1">
    <citation type="submission" date="2024-08" db="EMBL/GenBank/DDBJ databases">
        <authorList>
            <person name="Cucini C."/>
            <person name="Frati F."/>
        </authorList>
    </citation>
    <scope>NUCLEOTIDE SEQUENCE [LARGE SCALE GENOMIC DNA]</scope>
</reference>
<comment type="caution">
    <text evidence="1">The sequence shown here is derived from an EMBL/GenBank/DDBJ whole genome shotgun (WGS) entry which is preliminary data.</text>
</comment>